<keyword evidence="1" id="KW-0378">Hydrolase</keyword>
<dbReference type="GO" id="GO:0097720">
    <property type="term" value="P:calcineurin-mediated signaling"/>
    <property type="evidence" value="ECO:0007669"/>
    <property type="project" value="InterPro"/>
</dbReference>
<dbReference type="EC" id="3.1.3.16" evidence="1"/>
<comment type="catalytic activity">
    <reaction evidence="1">
        <text>O-phospho-L-threonyl-[protein] + H2O = L-threonyl-[protein] + phosphate</text>
        <dbReference type="Rhea" id="RHEA:47004"/>
        <dbReference type="Rhea" id="RHEA-COMP:11060"/>
        <dbReference type="Rhea" id="RHEA-COMP:11605"/>
        <dbReference type="ChEBI" id="CHEBI:15377"/>
        <dbReference type="ChEBI" id="CHEBI:30013"/>
        <dbReference type="ChEBI" id="CHEBI:43474"/>
        <dbReference type="ChEBI" id="CHEBI:61977"/>
        <dbReference type="EC" id="3.1.3.16"/>
    </reaction>
</comment>
<accession>A0A1R2B3Q9</accession>
<comment type="caution">
    <text evidence="3">The sequence shown here is derived from an EMBL/GenBank/DDBJ whole genome shotgun (WGS) entry which is preliminary data.</text>
</comment>
<dbReference type="AlphaFoldDB" id="A0A1R2B3Q9"/>
<evidence type="ECO:0000259" key="2">
    <source>
        <dbReference type="PROSITE" id="PS00125"/>
    </source>
</evidence>
<dbReference type="PRINTS" id="PR00114">
    <property type="entry name" value="STPHPHTASE"/>
</dbReference>
<dbReference type="OrthoDB" id="282592at2759"/>
<protein>
    <recommendedName>
        <fullName evidence="1">Serine/threonine-protein phosphatase</fullName>
        <ecNumber evidence="1">3.1.3.16</ecNumber>
    </recommendedName>
</protein>
<dbReference type="SMART" id="SM00156">
    <property type="entry name" value="PP2Ac"/>
    <property type="match status" value="1"/>
</dbReference>
<sequence>MEPLKDPLKDRVVTQFHPPPHRPLSIDILVKPFCHLPCWRFLKDHLSQEGQLLKSSAIYLISQAKFLFQAERNILELKDPVVIVGDLHGQFYDLLKILEVGGDPEKTKYLFLGDYVDRGNFSLEIIMLLYALKINYPNTFYLIRGNHETRQMTSHFNFRQEVLYKHDLETYELIMESFDALPLACIVNNKFLSVHGGISTSLFHLKDITNLNRFIEPPNEGLLCDLLWSDPADNPSGVLPECFMPNTARSCSVIYGFKATRIFLKNNSLAGIIRAHEAQMEGFKMHKWNGPNKFPTVLTIFSAPNYCGTYNNKGAILRLDDSTLSIHQICQSPEPYCLPHQLDVFAWSIPFVIEKSVSMLSHILSLSNTKNDQFTEDDELIEEMLKDMQIQRKTELAGKIKTLSRMMSMIKSLNEKNKTDDCHKSYNKDYNKPQSIGGKGSFELETKMEVFEKVKAQDIVNEKCPTA</sequence>
<dbReference type="InterPro" id="IPR004843">
    <property type="entry name" value="Calcineurin-like_PHP"/>
</dbReference>
<dbReference type="Pfam" id="PF00149">
    <property type="entry name" value="Metallophos"/>
    <property type="match status" value="1"/>
</dbReference>
<reference evidence="3 4" key="1">
    <citation type="submission" date="2016-11" db="EMBL/GenBank/DDBJ databases">
        <title>The macronuclear genome of Stentor coeruleus: a giant cell with tiny introns.</title>
        <authorList>
            <person name="Slabodnick M."/>
            <person name="Ruby J.G."/>
            <person name="Reiff S.B."/>
            <person name="Swart E.C."/>
            <person name="Gosai S."/>
            <person name="Prabakaran S."/>
            <person name="Witkowska E."/>
            <person name="Larue G.E."/>
            <person name="Fisher S."/>
            <person name="Freeman R.M."/>
            <person name="Gunawardena J."/>
            <person name="Chu W."/>
            <person name="Stover N.A."/>
            <person name="Gregory B.D."/>
            <person name="Nowacki M."/>
            <person name="Derisi J."/>
            <person name="Roy S.W."/>
            <person name="Marshall W.F."/>
            <person name="Sood P."/>
        </authorList>
    </citation>
    <scope>NUCLEOTIDE SEQUENCE [LARGE SCALE GENOMIC DNA]</scope>
    <source>
        <strain evidence="3">WM001</strain>
    </source>
</reference>
<dbReference type="GO" id="GO:0033192">
    <property type="term" value="F:calmodulin-dependent protein phosphatase activity"/>
    <property type="evidence" value="ECO:0007669"/>
    <property type="project" value="InterPro"/>
</dbReference>
<feature type="domain" description="Serine/threonine specific protein phosphatases" evidence="2">
    <location>
        <begin position="143"/>
        <end position="148"/>
    </location>
</feature>
<name>A0A1R2B3Q9_9CILI</name>
<dbReference type="InterPro" id="IPR029052">
    <property type="entry name" value="Metallo-depent_PP-like"/>
</dbReference>
<organism evidence="3 4">
    <name type="scientific">Stentor coeruleus</name>
    <dbReference type="NCBI Taxonomy" id="5963"/>
    <lineage>
        <taxon>Eukaryota</taxon>
        <taxon>Sar</taxon>
        <taxon>Alveolata</taxon>
        <taxon>Ciliophora</taxon>
        <taxon>Postciliodesmatophora</taxon>
        <taxon>Heterotrichea</taxon>
        <taxon>Heterotrichida</taxon>
        <taxon>Stentoridae</taxon>
        <taxon>Stentor</taxon>
    </lineage>
</organism>
<proteinExistence type="inferred from homology"/>
<dbReference type="Proteomes" id="UP000187209">
    <property type="component" value="Unassembled WGS sequence"/>
</dbReference>
<dbReference type="Gene3D" id="3.60.21.10">
    <property type="match status" value="1"/>
</dbReference>
<dbReference type="InterPro" id="IPR043360">
    <property type="entry name" value="PP2B"/>
</dbReference>
<gene>
    <name evidence="3" type="ORF">SteCoe_30439</name>
</gene>
<keyword evidence="4" id="KW-1185">Reference proteome</keyword>
<dbReference type="PROSITE" id="PS00125">
    <property type="entry name" value="SER_THR_PHOSPHATASE"/>
    <property type="match status" value="1"/>
</dbReference>
<dbReference type="SUPFAM" id="SSF56300">
    <property type="entry name" value="Metallo-dependent phosphatases"/>
    <property type="match status" value="1"/>
</dbReference>
<evidence type="ECO:0000313" key="3">
    <source>
        <dbReference type="EMBL" id="OMJ71377.1"/>
    </source>
</evidence>
<dbReference type="EMBL" id="MPUH01000996">
    <property type="protein sequence ID" value="OMJ71377.1"/>
    <property type="molecule type" value="Genomic_DNA"/>
</dbReference>
<evidence type="ECO:0000313" key="4">
    <source>
        <dbReference type="Proteomes" id="UP000187209"/>
    </source>
</evidence>
<evidence type="ECO:0000256" key="1">
    <source>
        <dbReference type="RuleBase" id="RU004273"/>
    </source>
</evidence>
<comment type="similarity">
    <text evidence="1">Belongs to the PPP phosphatase family.</text>
</comment>
<dbReference type="InterPro" id="IPR006186">
    <property type="entry name" value="Ser/Thr-sp_prot-phosphatase"/>
</dbReference>
<dbReference type="PANTHER" id="PTHR45673">
    <property type="entry name" value="SERINE/THREONINE-PROTEIN PHOSPHATASE 2B CATALYTIC SUBUNIT 1-RELATED"/>
    <property type="match status" value="1"/>
</dbReference>